<feature type="compositionally biased region" description="Gly residues" evidence="1">
    <location>
        <begin position="25"/>
        <end position="37"/>
    </location>
</feature>
<reference evidence="2 3" key="1">
    <citation type="journal article" date="2015" name="Nat. Commun.">
        <title>Outbred genome sequencing and CRISPR/Cas9 gene editing in butterflies.</title>
        <authorList>
            <person name="Li X."/>
            <person name="Fan D."/>
            <person name="Zhang W."/>
            <person name="Liu G."/>
            <person name="Zhang L."/>
            <person name="Zhao L."/>
            <person name="Fang X."/>
            <person name="Chen L."/>
            <person name="Dong Y."/>
            <person name="Chen Y."/>
            <person name="Ding Y."/>
            <person name="Zhao R."/>
            <person name="Feng M."/>
            <person name="Zhu Y."/>
            <person name="Feng Y."/>
            <person name="Jiang X."/>
            <person name="Zhu D."/>
            <person name="Xiang H."/>
            <person name="Feng X."/>
            <person name="Li S."/>
            <person name="Wang J."/>
            <person name="Zhang G."/>
            <person name="Kronforst M.R."/>
            <person name="Wang W."/>
        </authorList>
    </citation>
    <scope>NUCLEOTIDE SEQUENCE [LARGE SCALE GENOMIC DNA]</scope>
    <source>
        <strain evidence="2">Ya'a_city_454_Px</strain>
        <tissue evidence="2">Whole body</tissue>
    </source>
</reference>
<organism evidence="2 3">
    <name type="scientific">Papilio xuthus</name>
    <name type="common">Asian swallowtail butterfly</name>
    <dbReference type="NCBI Taxonomy" id="66420"/>
    <lineage>
        <taxon>Eukaryota</taxon>
        <taxon>Metazoa</taxon>
        <taxon>Ecdysozoa</taxon>
        <taxon>Arthropoda</taxon>
        <taxon>Hexapoda</taxon>
        <taxon>Insecta</taxon>
        <taxon>Pterygota</taxon>
        <taxon>Neoptera</taxon>
        <taxon>Endopterygota</taxon>
        <taxon>Lepidoptera</taxon>
        <taxon>Glossata</taxon>
        <taxon>Ditrysia</taxon>
        <taxon>Papilionoidea</taxon>
        <taxon>Papilionidae</taxon>
        <taxon>Papilioninae</taxon>
        <taxon>Papilio</taxon>
    </lineage>
</organism>
<keyword evidence="3" id="KW-1185">Reference proteome</keyword>
<gene>
    <name evidence="2" type="ORF">RR46_08791</name>
</gene>
<name>A0A194PPU1_PAPXU</name>
<dbReference type="AlphaFoldDB" id="A0A194PPU1"/>
<protein>
    <submittedName>
        <fullName evidence="2">Uncharacterized protein</fullName>
    </submittedName>
</protein>
<feature type="region of interest" description="Disordered" evidence="1">
    <location>
        <begin position="1"/>
        <end position="39"/>
    </location>
</feature>
<sequence length="94" mass="10042">MASEKRGHFPRARETKESRRRPRRGGGSGSGVGGDGCGLRLRRASATTGSGGLKGKMRLALAAPTHFAFSCCRELCPIPRFDAIPNDVLQLCTL</sequence>
<evidence type="ECO:0000256" key="1">
    <source>
        <dbReference type="SAM" id="MobiDB-lite"/>
    </source>
</evidence>
<accession>A0A194PPU1</accession>
<feature type="compositionally biased region" description="Basic and acidic residues" evidence="1">
    <location>
        <begin position="1"/>
        <end position="17"/>
    </location>
</feature>
<proteinExistence type="predicted"/>
<evidence type="ECO:0000313" key="3">
    <source>
        <dbReference type="Proteomes" id="UP000053268"/>
    </source>
</evidence>
<dbReference type="Proteomes" id="UP000053268">
    <property type="component" value="Unassembled WGS sequence"/>
</dbReference>
<dbReference type="EMBL" id="KQ459596">
    <property type="protein sequence ID" value="KPI95332.1"/>
    <property type="molecule type" value="Genomic_DNA"/>
</dbReference>
<evidence type="ECO:0000313" key="2">
    <source>
        <dbReference type="EMBL" id="KPI95332.1"/>
    </source>
</evidence>